<evidence type="ECO:0000256" key="1">
    <source>
        <dbReference type="ARBA" id="ARBA00022614"/>
    </source>
</evidence>
<evidence type="ECO:0000256" key="2">
    <source>
        <dbReference type="ARBA" id="ARBA00022737"/>
    </source>
</evidence>
<dbReference type="InterPro" id="IPR052574">
    <property type="entry name" value="CDIRP"/>
</dbReference>
<reference evidence="4 5" key="1">
    <citation type="submission" date="2013-06" db="EMBL/GenBank/DDBJ databases">
        <authorList>
            <person name="Weinstock G."/>
            <person name="Sodergren E."/>
            <person name="Lobos E.A."/>
            <person name="Fulton L."/>
            <person name="Fulton R."/>
            <person name="Courtney L."/>
            <person name="Fronick C."/>
            <person name="O'Laughlin M."/>
            <person name="Godfrey J."/>
            <person name="Wilson R.M."/>
            <person name="Miner T."/>
            <person name="Farmer C."/>
            <person name="Delehaunty K."/>
            <person name="Cordes M."/>
            <person name="Minx P."/>
            <person name="Tomlinson C."/>
            <person name="Chen J."/>
            <person name="Wollam A."/>
            <person name="Pepin K.H."/>
            <person name="Bhonagiri V."/>
            <person name="Zhang X."/>
            <person name="Warren W."/>
            <person name="Mitreva M."/>
            <person name="Mardis E.R."/>
            <person name="Wilson R.K."/>
        </authorList>
    </citation>
    <scope>NUCLEOTIDE SEQUENCE [LARGE SCALE GENOMIC DNA]</scope>
    <source>
        <strain evidence="4 5">ATCC 27803</strain>
    </source>
</reference>
<accession>U2PT72</accession>
<gene>
    <name evidence="4" type="ORF">HMPREF0367_00262</name>
</gene>
<dbReference type="Gene3D" id="3.80.10.10">
    <property type="entry name" value="Ribonuclease Inhibitor"/>
    <property type="match status" value="1"/>
</dbReference>
<keyword evidence="2" id="KW-0677">Repeat</keyword>
<dbReference type="Proteomes" id="UP000016658">
    <property type="component" value="Unassembled WGS sequence"/>
</dbReference>
<keyword evidence="3" id="KW-0732">Signal</keyword>
<feature type="chain" id="PRO_5004633853" evidence="3">
    <location>
        <begin position="29"/>
        <end position="416"/>
    </location>
</feature>
<name>U2PT72_9FIRM</name>
<dbReference type="PANTHER" id="PTHR47566">
    <property type="match status" value="1"/>
</dbReference>
<dbReference type="InterPro" id="IPR025875">
    <property type="entry name" value="Leu-rich_rpt_4"/>
</dbReference>
<dbReference type="HOGENOM" id="CLU_661418_0_0_9"/>
<feature type="non-terminal residue" evidence="4">
    <location>
        <position position="416"/>
    </location>
</feature>
<dbReference type="GO" id="GO:0035591">
    <property type="term" value="F:signaling adaptor activity"/>
    <property type="evidence" value="ECO:0007669"/>
    <property type="project" value="TreeGrafter"/>
</dbReference>
<comment type="caution">
    <text evidence="4">The sequence shown here is derived from an EMBL/GenBank/DDBJ whole genome shotgun (WGS) entry which is preliminary data.</text>
</comment>
<dbReference type="InterPro" id="IPR032675">
    <property type="entry name" value="LRR_dom_sf"/>
</dbReference>
<sequence length="416" mass="47712">MNNVMKIKTISMLTLSCLLACTNLNVYAEDVINNSGYQNVDAQQVAEGDIDINETNFPDPNFREYMKDEWDIDNDNKINKSLADNLSYISVSNREIKSLKGIEFFPNLQQILCDSNQIEYLDLSMNPNLDFLYCRDNRIRSLDLSHNPKLATLYCSNNELTELDLSHNPELLVASFGGNQITSIDLTKCKKLQELGCSEMNITELNISGLTDLQKISLYDTALTHLDVSSNTNLVHLSIGLSKLSNIDLSHNLKLKELFLDENQLNTLYLGNNTELTNLTCYTNHLPYLDLSNNTKLNILYTSPQDISVESYKRNGKWIVDLSNYIPQEYLSRVSIESKECNYNPVSGIVELPNNEINSFDYTFKCIDKKFEYDEQEMYVEANISFVDGTKFPFTDVFLKDWFYNSVKYVYDNGLM</sequence>
<feature type="signal peptide" evidence="3">
    <location>
        <begin position="1"/>
        <end position="28"/>
    </location>
</feature>
<evidence type="ECO:0000256" key="3">
    <source>
        <dbReference type="SAM" id="SignalP"/>
    </source>
</evidence>
<dbReference type="Pfam" id="PF12799">
    <property type="entry name" value="LRR_4"/>
    <property type="match status" value="1"/>
</dbReference>
<evidence type="ECO:0000313" key="4">
    <source>
        <dbReference type="EMBL" id="ERK46949.1"/>
    </source>
</evidence>
<evidence type="ECO:0000313" key="5">
    <source>
        <dbReference type="Proteomes" id="UP000016658"/>
    </source>
</evidence>
<keyword evidence="1" id="KW-0433">Leucine-rich repeat</keyword>
<proteinExistence type="predicted"/>
<protein>
    <submittedName>
        <fullName evidence="4">Leucine Rich repeat-containing domain protein</fullName>
    </submittedName>
</protein>
<organism evidence="4 5">
    <name type="scientific">Faecalitalea cylindroides ATCC 27803</name>
    <dbReference type="NCBI Taxonomy" id="649755"/>
    <lineage>
        <taxon>Bacteria</taxon>
        <taxon>Bacillati</taxon>
        <taxon>Bacillota</taxon>
        <taxon>Erysipelotrichia</taxon>
        <taxon>Erysipelotrichales</taxon>
        <taxon>Erysipelotrichaceae</taxon>
        <taxon>Faecalitalea</taxon>
    </lineage>
</organism>
<dbReference type="PANTHER" id="PTHR47566:SF1">
    <property type="entry name" value="PROTEIN NUD1"/>
    <property type="match status" value="1"/>
</dbReference>
<dbReference type="AlphaFoldDB" id="U2PT72"/>
<dbReference type="SUPFAM" id="SSF52058">
    <property type="entry name" value="L domain-like"/>
    <property type="match status" value="1"/>
</dbReference>
<dbReference type="EMBL" id="AWVI01000012">
    <property type="protein sequence ID" value="ERK46949.1"/>
    <property type="molecule type" value="Genomic_DNA"/>
</dbReference>